<comment type="caution">
    <text evidence="2">The sequence shown here is derived from an EMBL/GenBank/DDBJ whole genome shotgun (WGS) entry which is preliminary data.</text>
</comment>
<evidence type="ECO:0008006" key="3">
    <source>
        <dbReference type="Google" id="ProtNLM"/>
    </source>
</evidence>
<organism evidence="2">
    <name type="scientific">Caldithrix abyssi</name>
    <dbReference type="NCBI Taxonomy" id="187145"/>
    <lineage>
        <taxon>Bacteria</taxon>
        <taxon>Pseudomonadati</taxon>
        <taxon>Calditrichota</taxon>
        <taxon>Calditrichia</taxon>
        <taxon>Calditrichales</taxon>
        <taxon>Calditrichaceae</taxon>
        <taxon>Caldithrix</taxon>
    </lineage>
</organism>
<name>A0A7V5RQ66_CALAY</name>
<evidence type="ECO:0000313" key="2">
    <source>
        <dbReference type="EMBL" id="HHM02721.1"/>
    </source>
</evidence>
<dbReference type="AlphaFoldDB" id="A0A7V5RQ66"/>
<keyword evidence="1" id="KW-0732">Signal</keyword>
<proteinExistence type="predicted"/>
<feature type="signal peptide" evidence="1">
    <location>
        <begin position="1"/>
        <end position="22"/>
    </location>
</feature>
<protein>
    <recommendedName>
        <fullName evidence="3">Lipoprotein</fullName>
    </recommendedName>
</protein>
<accession>A0A7V5RQ66</accession>
<sequence>MRVSLFGVLLIFLALSCSSRQTETKPAASAQSSPVSMEKKETVKVKVEEVKRLADNRFSLLVRTLDDTSRLVECFPNFIRREGQALDMDMPANKKMLGLREMAPGTVLEMNLYWKQFKKPARALIMDFTPAQ</sequence>
<dbReference type="Proteomes" id="UP000885771">
    <property type="component" value="Unassembled WGS sequence"/>
</dbReference>
<gene>
    <name evidence="2" type="ORF">ENJ15_06870</name>
</gene>
<dbReference type="PROSITE" id="PS51257">
    <property type="entry name" value="PROKAR_LIPOPROTEIN"/>
    <property type="match status" value="1"/>
</dbReference>
<reference evidence="2" key="1">
    <citation type="journal article" date="2020" name="mSystems">
        <title>Genome- and Community-Level Interaction Insights into Carbon Utilization and Element Cycling Functions of Hydrothermarchaeota in Hydrothermal Sediment.</title>
        <authorList>
            <person name="Zhou Z."/>
            <person name="Liu Y."/>
            <person name="Xu W."/>
            <person name="Pan J."/>
            <person name="Luo Z.H."/>
            <person name="Li M."/>
        </authorList>
    </citation>
    <scope>NUCLEOTIDE SEQUENCE [LARGE SCALE GENOMIC DNA]</scope>
    <source>
        <strain evidence="2">HyVt-460</strain>
    </source>
</reference>
<dbReference type="EMBL" id="DRLI01000263">
    <property type="protein sequence ID" value="HHM02721.1"/>
    <property type="molecule type" value="Genomic_DNA"/>
</dbReference>
<feature type="chain" id="PRO_5031427285" description="Lipoprotein" evidence="1">
    <location>
        <begin position="23"/>
        <end position="132"/>
    </location>
</feature>
<evidence type="ECO:0000256" key="1">
    <source>
        <dbReference type="SAM" id="SignalP"/>
    </source>
</evidence>